<dbReference type="SUPFAM" id="SSF57716">
    <property type="entry name" value="Glucocorticoid receptor-like (DNA-binding domain)"/>
    <property type="match status" value="1"/>
</dbReference>
<evidence type="ECO:0000259" key="6">
    <source>
        <dbReference type="Pfam" id="PF01258"/>
    </source>
</evidence>
<comment type="caution">
    <text evidence="7">The sequence shown here is derived from an EMBL/GenBank/DDBJ whole genome shotgun (WGS) entry which is preliminary data.</text>
</comment>
<dbReference type="AlphaFoldDB" id="A0A1J5HKN3"/>
<keyword evidence="5" id="KW-0175">Coiled coil</keyword>
<gene>
    <name evidence="7" type="ORF">AUK04_01470</name>
</gene>
<organism evidence="7 8">
    <name type="scientific">Candidatus Roizmanbacteria bacterium CG2_30_33_16</name>
    <dbReference type="NCBI Taxonomy" id="1805340"/>
    <lineage>
        <taxon>Bacteria</taxon>
        <taxon>Candidatus Roizmaniibacteriota</taxon>
    </lineage>
</organism>
<dbReference type="Gene3D" id="1.20.120.910">
    <property type="entry name" value="DksA, coiled-coil domain"/>
    <property type="match status" value="1"/>
</dbReference>
<evidence type="ECO:0000256" key="4">
    <source>
        <dbReference type="PROSITE-ProRule" id="PRU00510"/>
    </source>
</evidence>
<feature type="zinc finger region" description="dksA C4-type" evidence="4">
    <location>
        <begin position="91"/>
        <end position="115"/>
    </location>
</feature>
<evidence type="ECO:0000256" key="1">
    <source>
        <dbReference type="ARBA" id="ARBA00022723"/>
    </source>
</evidence>
<dbReference type="PANTHER" id="PTHR33823">
    <property type="entry name" value="RNA POLYMERASE-BINDING TRANSCRIPTION FACTOR DKSA-RELATED"/>
    <property type="match status" value="1"/>
</dbReference>
<evidence type="ECO:0000256" key="2">
    <source>
        <dbReference type="ARBA" id="ARBA00022771"/>
    </source>
</evidence>
<dbReference type="EMBL" id="MNZM01000033">
    <property type="protein sequence ID" value="OIP85204.1"/>
    <property type="molecule type" value="Genomic_DNA"/>
</dbReference>
<dbReference type="InterPro" id="IPR020458">
    <property type="entry name" value="Znf_DskA_TraR_CS"/>
</dbReference>
<feature type="coiled-coil region" evidence="5">
    <location>
        <begin position="7"/>
        <end position="34"/>
    </location>
</feature>
<evidence type="ECO:0000256" key="5">
    <source>
        <dbReference type="SAM" id="Coils"/>
    </source>
</evidence>
<evidence type="ECO:0000313" key="7">
    <source>
        <dbReference type="EMBL" id="OIP85204.1"/>
    </source>
</evidence>
<feature type="domain" description="Zinc finger DksA/TraR C4-type" evidence="6">
    <location>
        <begin position="87"/>
        <end position="118"/>
    </location>
</feature>
<evidence type="ECO:0000313" key="8">
    <source>
        <dbReference type="Proteomes" id="UP000183758"/>
    </source>
</evidence>
<dbReference type="PROSITE" id="PS51128">
    <property type="entry name" value="ZF_DKSA_2"/>
    <property type="match status" value="1"/>
</dbReference>
<proteinExistence type="predicted"/>
<dbReference type="GO" id="GO:0008270">
    <property type="term" value="F:zinc ion binding"/>
    <property type="evidence" value="ECO:0007669"/>
    <property type="project" value="UniProtKB-KW"/>
</dbReference>
<keyword evidence="2" id="KW-0863">Zinc-finger</keyword>
<feature type="coiled-coil region" evidence="5">
    <location>
        <begin position="59"/>
        <end position="86"/>
    </location>
</feature>
<protein>
    <recommendedName>
        <fullName evidence="6">Zinc finger DksA/TraR C4-type domain-containing protein</fullName>
    </recommendedName>
</protein>
<reference evidence="7 8" key="1">
    <citation type="journal article" date="2016" name="Environ. Microbiol.">
        <title>Genomic resolution of a cold subsurface aquifer community provides metabolic insights for novel microbes adapted to high CO concentrations.</title>
        <authorList>
            <person name="Probst A.J."/>
            <person name="Castelle C.J."/>
            <person name="Singh A."/>
            <person name="Brown C.T."/>
            <person name="Anantharaman K."/>
            <person name="Sharon I."/>
            <person name="Hug L.A."/>
            <person name="Burstein D."/>
            <person name="Emerson J.B."/>
            <person name="Thomas B.C."/>
            <person name="Banfield J.F."/>
        </authorList>
    </citation>
    <scope>NUCLEOTIDE SEQUENCE [LARGE SCALE GENOMIC DNA]</scope>
    <source>
        <strain evidence="7">CG2_30_33_16</strain>
    </source>
</reference>
<dbReference type="InterPro" id="IPR000962">
    <property type="entry name" value="Znf_DskA_TraR"/>
</dbReference>
<dbReference type="Proteomes" id="UP000183758">
    <property type="component" value="Unassembled WGS sequence"/>
</dbReference>
<dbReference type="Pfam" id="PF01258">
    <property type="entry name" value="zf-dskA_traR"/>
    <property type="match status" value="1"/>
</dbReference>
<keyword evidence="1" id="KW-0479">Metal-binding</keyword>
<accession>A0A1J5HKN3</accession>
<evidence type="ECO:0000256" key="3">
    <source>
        <dbReference type="ARBA" id="ARBA00022833"/>
    </source>
</evidence>
<name>A0A1J5HKN3_9BACT</name>
<keyword evidence="3" id="KW-0862">Zinc</keyword>
<dbReference type="PROSITE" id="PS01102">
    <property type="entry name" value="ZF_DKSA_1"/>
    <property type="match status" value="1"/>
</dbReference>
<dbReference type="PANTHER" id="PTHR33823:SF4">
    <property type="entry name" value="GENERAL STRESS PROTEIN 16O"/>
    <property type="match status" value="1"/>
</dbReference>
<sequence length="118" mass="13483">MLKKLSAKFVNQQKSALNKEKQKIQVQILELKQNDPFSDPEHALDNAAIDTDVREQVGHDNIEAQIKDLEKRLLTIEIALNKIAKNRYGFCEKCNLPIPIARLEIVPDAILCMECENK</sequence>